<evidence type="ECO:0000313" key="1">
    <source>
        <dbReference type="EMBL" id="QJP88613.1"/>
    </source>
</evidence>
<dbReference type="OrthoDB" id="2875985at2"/>
<accession>A0A6M4JND7</accession>
<organism evidence="2">
    <name type="scientific">Bacillus subtilis (strain 168)</name>
    <dbReference type="NCBI Taxonomy" id="224308"/>
    <lineage>
        <taxon>Bacteria</taxon>
        <taxon>Bacillati</taxon>
        <taxon>Bacillota</taxon>
        <taxon>Bacilli</taxon>
        <taxon>Bacillales</taxon>
        <taxon>Bacillaceae</taxon>
        <taxon>Bacillus</taxon>
    </lineage>
</organism>
<dbReference type="EMBL" id="CP052842">
    <property type="protein sequence ID" value="QJP88613.1"/>
    <property type="molecule type" value="Genomic_DNA"/>
</dbReference>
<dbReference type="KEGG" id="bsu:BSU21260"/>
<dbReference type="RefSeq" id="WP_004399254.1">
    <property type="nucleotide sequence ID" value="NC_000964.3"/>
</dbReference>
<dbReference type="SMR" id="A0A6M4JND7"/>
<evidence type="ECO:0000313" key="2">
    <source>
        <dbReference type="EMBL" id="QJP88852.1"/>
    </source>
</evidence>
<dbReference type="AlphaFoldDB" id="A0A6M4JND7"/>
<reference evidence="2" key="1">
    <citation type="submission" date="2020-04" db="EMBL/GenBank/DDBJ databases">
        <title>Phage recombination drives evolution of spore-forming Bacilli.</title>
        <authorList>
            <person name="Dragos A."/>
            <person name="Kovacs A.T."/>
        </authorList>
    </citation>
    <scope>NUCLEOTIDE SEQUENCE</scope>
    <source>
        <strain evidence="2">168</strain>
    </source>
</reference>
<proteinExistence type="predicted"/>
<name>A0A6M4JND7_BACSU</name>
<protein>
    <submittedName>
        <fullName evidence="2">Uncharacterized protein</fullName>
    </submittedName>
</protein>
<sequence>MIQVYKYDENFMFVEPLVVTEIDEKGDYIFPDNCTSVPLPDSPSYYLPRFDLSKQVWIETASQEYIDSLSPPPEEPSDVELLGQSLAEARILILKQNRIILNLQNEVKNLKDGTTA</sequence>
<gene>
    <name evidence="1" type="ORF">HIR78_11490</name>
    <name evidence="2" type="ORF">HIR78_12835</name>
</gene>
<dbReference type="EMBL" id="CP052842">
    <property type="protein sequence ID" value="QJP88852.1"/>
    <property type="molecule type" value="Genomic_DNA"/>
</dbReference>